<sequence>MVSGLNWFCDIRGWTMVSYLVRQYLVSSEKNSLKEACHSLRFGNIQLLWVWGPVGRGFERFTVCTERFSRPTADIFCTSSLDVRVPTRPSSVFFCYKKPGSLEFTSVVNTLKVSLSQALVDYYPLAGQVVANSAGEPELLCNNGGLDFVEAFGDLSLRVLDLHQPDETVQGKLMPEKKRGEAAIQVTI</sequence>
<gene>
    <name evidence="1" type="ORF">MLD38_035771</name>
</gene>
<reference evidence="2" key="1">
    <citation type="journal article" date="2023" name="Front. Plant Sci.">
        <title>Chromosomal-level genome assembly of Melastoma candidum provides insights into trichome evolution.</title>
        <authorList>
            <person name="Zhong Y."/>
            <person name="Wu W."/>
            <person name="Sun C."/>
            <person name="Zou P."/>
            <person name="Liu Y."/>
            <person name="Dai S."/>
            <person name="Zhou R."/>
        </authorList>
    </citation>
    <scope>NUCLEOTIDE SEQUENCE [LARGE SCALE GENOMIC DNA]</scope>
</reference>
<name>A0ACB9LJG4_9MYRT</name>
<protein>
    <submittedName>
        <fullName evidence="1">Uncharacterized protein</fullName>
    </submittedName>
</protein>
<dbReference type="EMBL" id="CM042890">
    <property type="protein sequence ID" value="KAI4310820.1"/>
    <property type="molecule type" value="Genomic_DNA"/>
</dbReference>
<comment type="caution">
    <text evidence="1">The sequence shown here is derived from an EMBL/GenBank/DDBJ whole genome shotgun (WGS) entry which is preliminary data.</text>
</comment>
<dbReference type="Proteomes" id="UP001057402">
    <property type="component" value="Chromosome 11"/>
</dbReference>
<evidence type="ECO:0000313" key="2">
    <source>
        <dbReference type="Proteomes" id="UP001057402"/>
    </source>
</evidence>
<keyword evidence="2" id="KW-1185">Reference proteome</keyword>
<organism evidence="1 2">
    <name type="scientific">Melastoma candidum</name>
    <dbReference type="NCBI Taxonomy" id="119954"/>
    <lineage>
        <taxon>Eukaryota</taxon>
        <taxon>Viridiplantae</taxon>
        <taxon>Streptophyta</taxon>
        <taxon>Embryophyta</taxon>
        <taxon>Tracheophyta</taxon>
        <taxon>Spermatophyta</taxon>
        <taxon>Magnoliopsida</taxon>
        <taxon>eudicotyledons</taxon>
        <taxon>Gunneridae</taxon>
        <taxon>Pentapetalae</taxon>
        <taxon>rosids</taxon>
        <taxon>malvids</taxon>
        <taxon>Myrtales</taxon>
        <taxon>Melastomataceae</taxon>
        <taxon>Melastomatoideae</taxon>
        <taxon>Melastomateae</taxon>
        <taxon>Melastoma</taxon>
    </lineage>
</organism>
<evidence type="ECO:0000313" key="1">
    <source>
        <dbReference type="EMBL" id="KAI4310820.1"/>
    </source>
</evidence>
<accession>A0ACB9LJG4</accession>
<proteinExistence type="predicted"/>